<comment type="caution">
    <text evidence="11">The sequence shown here is derived from an EMBL/GenBank/DDBJ whole genome shotgun (WGS) entry which is preliminary data.</text>
</comment>
<keyword evidence="7 10" id="KW-0804">Transcription</keyword>
<evidence type="ECO:0000256" key="6">
    <source>
        <dbReference type="ARBA" id="ARBA00022695"/>
    </source>
</evidence>
<dbReference type="GO" id="GO:0006351">
    <property type="term" value="P:DNA-templated transcription"/>
    <property type="evidence" value="ECO:0007669"/>
    <property type="project" value="UniProtKB-UniRule"/>
</dbReference>
<reference evidence="11" key="2">
    <citation type="journal article" date="2021" name="PeerJ">
        <title>Extensive microbial diversity within the chicken gut microbiome revealed by metagenomics and culture.</title>
        <authorList>
            <person name="Gilroy R."/>
            <person name="Ravi A."/>
            <person name="Getino M."/>
            <person name="Pursley I."/>
            <person name="Horton D.L."/>
            <person name="Alikhan N.F."/>
            <person name="Baker D."/>
            <person name="Gharbi K."/>
            <person name="Hall N."/>
            <person name="Watson M."/>
            <person name="Adriaenssens E.M."/>
            <person name="Foster-Nyarko E."/>
            <person name="Jarju S."/>
            <person name="Secka A."/>
            <person name="Antonio M."/>
            <person name="Oren A."/>
            <person name="Chaudhuri R.R."/>
            <person name="La Ragione R."/>
            <person name="Hildebrand F."/>
            <person name="Pallen M.J."/>
        </authorList>
    </citation>
    <scope>NUCLEOTIDE SEQUENCE</scope>
    <source>
        <strain evidence="11">ChiGjej2B2-16831</strain>
    </source>
</reference>
<protein>
    <recommendedName>
        <fullName evidence="3 10">DNA-directed RNA polymerase subunit omega</fullName>
        <shortName evidence="10">RNAP omega subunit</shortName>
        <ecNumber evidence="2 10">2.7.7.6</ecNumber>
    </recommendedName>
    <alternativeName>
        <fullName evidence="10">RNA polymerase omega subunit</fullName>
    </alternativeName>
    <alternativeName>
        <fullName evidence="8 10">Transcriptase subunit omega</fullName>
    </alternativeName>
</protein>
<dbReference type="SUPFAM" id="SSF63562">
    <property type="entry name" value="RPB6/omega subunit-like"/>
    <property type="match status" value="1"/>
</dbReference>
<comment type="catalytic activity">
    <reaction evidence="9 10">
        <text>RNA(n) + a ribonucleoside 5'-triphosphate = RNA(n+1) + diphosphate</text>
        <dbReference type="Rhea" id="RHEA:21248"/>
        <dbReference type="Rhea" id="RHEA-COMP:14527"/>
        <dbReference type="Rhea" id="RHEA-COMP:17342"/>
        <dbReference type="ChEBI" id="CHEBI:33019"/>
        <dbReference type="ChEBI" id="CHEBI:61557"/>
        <dbReference type="ChEBI" id="CHEBI:140395"/>
        <dbReference type="EC" id="2.7.7.6"/>
    </reaction>
</comment>
<dbReference type="GO" id="GO:0003899">
    <property type="term" value="F:DNA-directed RNA polymerase activity"/>
    <property type="evidence" value="ECO:0007669"/>
    <property type="project" value="UniProtKB-UniRule"/>
</dbReference>
<evidence type="ECO:0000256" key="1">
    <source>
        <dbReference type="ARBA" id="ARBA00006711"/>
    </source>
</evidence>
<dbReference type="Gene3D" id="3.90.940.10">
    <property type="match status" value="1"/>
</dbReference>
<keyword evidence="5 10" id="KW-0808">Transferase</keyword>
<dbReference type="Pfam" id="PF01192">
    <property type="entry name" value="RNA_pol_Rpb6"/>
    <property type="match status" value="1"/>
</dbReference>
<evidence type="ECO:0000256" key="10">
    <source>
        <dbReference type="HAMAP-Rule" id="MF_00366"/>
    </source>
</evidence>
<evidence type="ECO:0000256" key="7">
    <source>
        <dbReference type="ARBA" id="ARBA00023163"/>
    </source>
</evidence>
<sequence length="70" mass="8126">MINQPLNTLVEKAGCRYMLVTAVAQRARQLQADPDRLGERNPVSVAVEELYNDELTLDYPREFYKEEQPE</sequence>
<comment type="similarity">
    <text evidence="1 10">Belongs to the RNA polymerase subunit omega family.</text>
</comment>
<evidence type="ECO:0000256" key="2">
    <source>
        <dbReference type="ARBA" id="ARBA00012418"/>
    </source>
</evidence>
<dbReference type="SMART" id="SM01409">
    <property type="entry name" value="RNA_pol_Rpb6"/>
    <property type="match status" value="1"/>
</dbReference>
<gene>
    <name evidence="10 11" type="primary">rpoZ</name>
    <name evidence="11" type="ORF">IAD24_07655</name>
</gene>
<reference evidence="11" key="1">
    <citation type="submission" date="2020-10" db="EMBL/GenBank/DDBJ databases">
        <authorList>
            <person name="Gilroy R."/>
        </authorList>
    </citation>
    <scope>NUCLEOTIDE SEQUENCE</scope>
    <source>
        <strain evidence="11">ChiGjej2B2-16831</strain>
    </source>
</reference>
<dbReference type="EMBL" id="DVNZ01000243">
    <property type="protein sequence ID" value="HIU95014.1"/>
    <property type="molecule type" value="Genomic_DNA"/>
</dbReference>
<evidence type="ECO:0000256" key="3">
    <source>
        <dbReference type="ARBA" id="ARBA00013725"/>
    </source>
</evidence>
<evidence type="ECO:0000313" key="12">
    <source>
        <dbReference type="Proteomes" id="UP000824128"/>
    </source>
</evidence>
<keyword evidence="4 10" id="KW-0240">DNA-directed RNA polymerase</keyword>
<comment type="function">
    <text evidence="10">Promotes RNA polymerase assembly. Latches the N- and C-terminal regions of the beta' subunit thereby facilitating its interaction with the beta and alpha subunits.</text>
</comment>
<evidence type="ECO:0000256" key="8">
    <source>
        <dbReference type="ARBA" id="ARBA00029924"/>
    </source>
</evidence>
<accession>A0A9D1N5B4</accession>
<proteinExistence type="inferred from homology"/>
<evidence type="ECO:0000256" key="9">
    <source>
        <dbReference type="ARBA" id="ARBA00048552"/>
    </source>
</evidence>
<evidence type="ECO:0000256" key="5">
    <source>
        <dbReference type="ARBA" id="ARBA00022679"/>
    </source>
</evidence>
<dbReference type="NCBIfam" id="TIGR00690">
    <property type="entry name" value="rpoZ"/>
    <property type="match status" value="1"/>
</dbReference>
<evidence type="ECO:0000313" key="11">
    <source>
        <dbReference type="EMBL" id="HIU95014.1"/>
    </source>
</evidence>
<organism evidence="11 12">
    <name type="scientific">Candidatus Aphodomorpha intestinavium</name>
    <dbReference type="NCBI Taxonomy" id="2840672"/>
    <lineage>
        <taxon>Bacteria</taxon>
        <taxon>Bacillati</taxon>
        <taxon>Bacillota</taxon>
        <taxon>Clostridia</taxon>
        <taxon>Eubacteriales</taxon>
        <taxon>Candidatus Aphodomorpha</taxon>
    </lineage>
</organism>
<name>A0A9D1N5B4_9FIRM</name>
<dbReference type="Proteomes" id="UP000824128">
    <property type="component" value="Unassembled WGS sequence"/>
</dbReference>
<dbReference type="HAMAP" id="MF_00366">
    <property type="entry name" value="RNApol_bact_RpoZ"/>
    <property type="match status" value="1"/>
</dbReference>
<dbReference type="InterPro" id="IPR036161">
    <property type="entry name" value="RPB6/omega-like_sf"/>
</dbReference>
<dbReference type="AlphaFoldDB" id="A0A9D1N5B4"/>
<dbReference type="InterPro" id="IPR003716">
    <property type="entry name" value="DNA-dir_RNA_pol_omega"/>
</dbReference>
<dbReference type="EC" id="2.7.7.6" evidence="2 10"/>
<dbReference type="GO" id="GO:0003677">
    <property type="term" value="F:DNA binding"/>
    <property type="evidence" value="ECO:0007669"/>
    <property type="project" value="UniProtKB-UniRule"/>
</dbReference>
<evidence type="ECO:0000256" key="4">
    <source>
        <dbReference type="ARBA" id="ARBA00022478"/>
    </source>
</evidence>
<dbReference type="InterPro" id="IPR006110">
    <property type="entry name" value="Pol_omega/Rpo6/RPB6"/>
</dbReference>
<dbReference type="GO" id="GO:0000428">
    <property type="term" value="C:DNA-directed RNA polymerase complex"/>
    <property type="evidence" value="ECO:0007669"/>
    <property type="project" value="UniProtKB-KW"/>
</dbReference>
<comment type="subunit">
    <text evidence="10">The RNAP catalytic core consists of 2 alpha, 1 beta, 1 beta' and 1 omega subunit. When a sigma factor is associated with the core the holoenzyme is formed, which can initiate transcription.</text>
</comment>
<keyword evidence="6 10" id="KW-0548">Nucleotidyltransferase</keyword>